<protein>
    <submittedName>
        <fullName evidence="1">Uncharacterized protein</fullName>
    </submittedName>
</protein>
<gene>
    <name evidence="1" type="ORF">AAIK43_18395</name>
</gene>
<name>A0ABZ3FWG3_ACHDE</name>
<dbReference type="RefSeq" id="WP_123786997.1">
    <property type="nucleotide sequence ID" value="NZ_CP154792.1"/>
</dbReference>
<reference evidence="1 2" key="1">
    <citation type="submission" date="2024-05" db="EMBL/GenBank/DDBJ databases">
        <title>Achromobacter denitrificans. BP1, complete genome.</title>
        <authorList>
            <person name="Zhang B."/>
        </authorList>
    </citation>
    <scope>NUCLEOTIDE SEQUENCE [LARGE SCALE GENOMIC DNA]</scope>
    <source>
        <strain evidence="1 2">BP1</strain>
    </source>
</reference>
<organism evidence="1 2">
    <name type="scientific">Achromobacter denitrificans</name>
    <name type="common">Alcaligenes denitrificans</name>
    <dbReference type="NCBI Taxonomy" id="32002"/>
    <lineage>
        <taxon>Bacteria</taxon>
        <taxon>Pseudomonadati</taxon>
        <taxon>Pseudomonadota</taxon>
        <taxon>Betaproteobacteria</taxon>
        <taxon>Burkholderiales</taxon>
        <taxon>Alcaligenaceae</taxon>
        <taxon>Achromobacter</taxon>
    </lineage>
</organism>
<evidence type="ECO:0000313" key="2">
    <source>
        <dbReference type="Proteomes" id="UP001446337"/>
    </source>
</evidence>
<proteinExistence type="predicted"/>
<dbReference type="Proteomes" id="UP001446337">
    <property type="component" value="Chromosome"/>
</dbReference>
<dbReference type="EMBL" id="CP154792">
    <property type="protein sequence ID" value="XAN13381.1"/>
    <property type="molecule type" value="Genomic_DNA"/>
</dbReference>
<keyword evidence="2" id="KW-1185">Reference proteome</keyword>
<evidence type="ECO:0000313" key="1">
    <source>
        <dbReference type="EMBL" id="XAN13381.1"/>
    </source>
</evidence>
<accession>A0ABZ3FWG3</accession>
<sequence length="115" mass="13050">MKRRRLLVEPVIALDTRTAVRDLSLTSVSLKAAGSKGPAGIYRFYISLHIIIASINTADRPADRKRRELVGLNHLFHLKGDPRAWQILDYIQRKHAKKRMFIGSPTRWSGLFSAA</sequence>